<keyword evidence="13" id="KW-1185">Reference proteome</keyword>
<gene>
    <name evidence="12" type="ORF">NNL22_00735</name>
</gene>
<evidence type="ECO:0000259" key="10">
    <source>
        <dbReference type="PROSITE" id="PS50111"/>
    </source>
</evidence>
<evidence type="ECO:0000256" key="7">
    <source>
        <dbReference type="PROSITE-ProRule" id="PRU00284"/>
    </source>
</evidence>
<dbReference type="CDD" id="cd06225">
    <property type="entry name" value="HAMP"/>
    <property type="match status" value="1"/>
</dbReference>
<dbReference type="AlphaFoldDB" id="A0A9E8HSW6"/>
<name>A0A9E8HSW6_9ALTE</name>
<dbReference type="InterPro" id="IPR003660">
    <property type="entry name" value="HAMP_dom"/>
</dbReference>
<dbReference type="Proteomes" id="UP001164472">
    <property type="component" value="Chromosome"/>
</dbReference>
<feature type="domain" description="Methyl-accepting transducer" evidence="10">
    <location>
        <begin position="221"/>
        <end position="457"/>
    </location>
</feature>
<dbReference type="SMART" id="SM00283">
    <property type="entry name" value="MA"/>
    <property type="match status" value="1"/>
</dbReference>
<dbReference type="Pfam" id="PF00672">
    <property type="entry name" value="HAMP"/>
    <property type="match status" value="1"/>
</dbReference>
<evidence type="ECO:0000256" key="3">
    <source>
        <dbReference type="ARBA" id="ARBA00022989"/>
    </source>
</evidence>
<evidence type="ECO:0000259" key="11">
    <source>
        <dbReference type="PROSITE" id="PS50885"/>
    </source>
</evidence>
<feature type="domain" description="HAMP" evidence="11">
    <location>
        <begin position="163"/>
        <end position="216"/>
    </location>
</feature>
<reference evidence="12" key="1">
    <citation type="submission" date="2022-07" db="EMBL/GenBank/DDBJ databases">
        <title>Alkalimarinus sp. nov., isolated from gut of a Alitta virens.</title>
        <authorList>
            <person name="Yang A.I."/>
            <person name="Shin N.-R."/>
        </authorList>
    </citation>
    <scope>NUCLEOTIDE SEQUENCE</scope>
    <source>
        <strain evidence="12">FA028</strain>
    </source>
</reference>
<dbReference type="Pfam" id="PF00015">
    <property type="entry name" value="MCPsignal"/>
    <property type="match status" value="1"/>
</dbReference>
<dbReference type="PANTHER" id="PTHR32089:SF119">
    <property type="entry name" value="METHYL-ACCEPTING CHEMOTAXIS PROTEIN CTPL"/>
    <property type="match status" value="1"/>
</dbReference>
<dbReference type="GO" id="GO:0006935">
    <property type="term" value="P:chemotaxis"/>
    <property type="evidence" value="ECO:0007669"/>
    <property type="project" value="UniProtKB-ARBA"/>
</dbReference>
<accession>A0A9E8HSW6</accession>
<evidence type="ECO:0000256" key="6">
    <source>
        <dbReference type="ARBA" id="ARBA00029447"/>
    </source>
</evidence>
<evidence type="ECO:0000313" key="12">
    <source>
        <dbReference type="EMBL" id="UZW75164.1"/>
    </source>
</evidence>
<keyword evidence="4 9" id="KW-0472">Membrane</keyword>
<dbReference type="PANTHER" id="PTHR32089">
    <property type="entry name" value="METHYL-ACCEPTING CHEMOTAXIS PROTEIN MCPB"/>
    <property type="match status" value="1"/>
</dbReference>
<dbReference type="SUPFAM" id="SSF58104">
    <property type="entry name" value="Methyl-accepting chemotaxis protein (MCP) signaling domain"/>
    <property type="match status" value="1"/>
</dbReference>
<evidence type="ECO:0000256" key="2">
    <source>
        <dbReference type="ARBA" id="ARBA00022692"/>
    </source>
</evidence>
<feature type="compositionally biased region" description="Low complexity" evidence="8">
    <location>
        <begin position="224"/>
        <end position="237"/>
    </location>
</feature>
<dbReference type="RefSeq" id="WP_251811033.1">
    <property type="nucleotide sequence ID" value="NZ_CP101527.1"/>
</dbReference>
<evidence type="ECO:0000256" key="1">
    <source>
        <dbReference type="ARBA" id="ARBA00004141"/>
    </source>
</evidence>
<feature type="transmembrane region" description="Helical" evidence="9">
    <location>
        <begin position="143"/>
        <end position="165"/>
    </location>
</feature>
<dbReference type="Gene3D" id="1.10.287.950">
    <property type="entry name" value="Methyl-accepting chemotaxis protein"/>
    <property type="match status" value="1"/>
</dbReference>
<proteinExistence type="inferred from homology"/>
<comment type="similarity">
    <text evidence="6">Belongs to the methyl-accepting chemotaxis (MCP) protein family.</text>
</comment>
<evidence type="ECO:0000256" key="5">
    <source>
        <dbReference type="ARBA" id="ARBA00023224"/>
    </source>
</evidence>
<feature type="region of interest" description="Disordered" evidence="8">
    <location>
        <begin position="223"/>
        <end position="251"/>
    </location>
</feature>
<dbReference type="KEGG" id="asem:NNL22_00735"/>
<dbReference type="GO" id="GO:0007165">
    <property type="term" value="P:signal transduction"/>
    <property type="evidence" value="ECO:0007669"/>
    <property type="project" value="UniProtKB-KW"/>
</dbReference>
<comment type="subcellular location">
    <subcellularLocation>
        <location evidence="1">Membrane</location>
        <topology evidence="1">Multi-pass membrane protein</topology>
    </subcellularLocation>
</comment>
<sequence>MNTVSFAIVCLLTLYAMHTETDQLAAANKHASMQQLKQTVAIVHGMDAVELINSIRKTNHFFVIDQQSNQVSSATLKVPASLVQETLALSGSIKQASSASSLFSDSPNQVVTISKHPASGTHLGLVTESPSFLQVFKQEASRYAVVATILMIALLLSSQLLISFIERHINKLKKVMLYVQSEKDLTARVEIDSLDEVGQMASAFNQMQDGRVHTIKTIRQSAETLSHTSKSLSQSSQDNRDGMDRQSTQSDQLASAMLQMNAAANEISQRAVETHQISESASEKSREGSGLVLKTTQAITQLSGDISNAAEMVSALNLDSQKIESATEEIRAIADQTNLLALNAAIEAARAGESGRGFAVVADEVRKLAIHAQEATDQIQTVVSSIKQATTNINQTMENSRAQADECVNAAEGAASSIEEINDIVTQVTDKNMLIAAAAEQQSQTSDEINSSIQLIQDDTHQVYLNTETIAESSQQIKSEAEHLFNTVSAMRIE</sequence>
<feature type="region of interest" description="Disordered" evidence="8">
    <location>
        <begin position="267"/>
        <end position="289"/>
    </location>
</feature>
<evidence type="ECO:0000313" key="13">
    <source>
        <dbReference type="Proteomes" id="UP001164472"/>
    </source>
</evidence>
<dbReference type="PROSITE" id="PS50885">
    <property type="entry name" value="HAMP"/>
    <property type="match status" value="1"/>
</dbReference>
<dbReference type="FunFam" id="1.10.287.950:FF:000001">
    <property type="entry name" value="Methyl-accepting chemotaxis sensory transducer"/>
    <property type="match status" value="1"/>
</dbReference>
<dbReference type="InterPro" id="IPR004089">
    <property type="entry name" value="MCPsignal_dom"/>
</dbReference>
<dbReference type="SMART" id="SM00304">
    <property type="entry name" value="HAMP"/>
    <property type="match status" value="1"/>
</dbReference>
<dbReference type="PROSITE" id="PS50111">
    <property type="entry name" value="CHEMOTAXIS_TRANSDUC_2"/>
    <property type="match status" value="1"/>
</dbReference>
<dbReference type="GO" id="GO:0016020">
    <property type="term" value="C:membrane"/>
    <property type="evidence" value="ECO:0007669"/>
    <property type="project" value="UniProtKB-SubCell"/>
</dbReference>
<keyword evidence="5 7" id="KW-0807">Transducer</keyword>
<keyword evidence="2 9" id="KW-0812">Transmembrane</keyword>
<evidence type="ECO:0000256" key="4">
    <source>
        <dbReference type="ARBA" id="ARBA00023136"/>
    </source>
</evidence>
<protein>
    <submittedName>
        <fullName evidence="12">Methyl-accepting chemotaxis protein</fullName>
    </submittedName>
</protein>
<dbReference type="EMBL" id="CP101527">
    <property type="protein sequence ID" value="UZW75164.1"/>
    <property type="molecule type" value="Genomic_DNA"/>
</dbReference>
<evidence type="ECO:0000256" key="8">
    <source>
        <dbReference type="SAM" id="MobiDB-lite"/>
    </source>
</evidence>
<evidence type="ECO:0000256" key="9">
    <source>
        <dbReference type="SAM" id="Phobius"/>
    </source>
</evidence>
<organism evidence="12 13">
    <name type="scientific">Alkalimarinus sediminis</name>
    <dbReference type="NCBI Taxonomy" id="1632866"/>
    <lineage>
        <taxon>Bacteria</taxon>
        <taxon>Pseudomonadati</taxon>
        <taxon>Pseudomonadota</taxon>
        <taxon>Gammaproteobacteria</taxon>
        <taxon>Alteromonadales</taxon>
        <taxon>Alteromonadaceae</taxon>
        <taxon>Alkalimarinus</taxon>
    </lineage>
</organism>
<keyword evidence="3 9" id="KW-1133">Transmembrane helix</keyword>